<accession>A0A516NNN1</accession>
<evidence type="ECO:0000313" key="3">
    <source>
        <dbReference type="Proteomes" id="UP000317039"/>
    </source>
</evidence>
<reference evidence="2 3" key="1">
    <citation type="submission" date="2019-07" db="EMBL/GenBank/DDBJ databases">
        <title>Complete Genome Sequence and Methylome Analysis of Nocardia otitidis-caviarum NEB252.</title>
        <authorList>
            <person name="Fomenkov A."/>
            <person name="Anton B.P."/>
            <person name="Vincze T."/>
            <person name="Roberts R.J."/>
        </authorList>
    </citation>
    <scope>NUCLEOTIDE SEQUENCE [LARGE SCALE GENOMIC DNA]</scope>
    <source>
        <strain evidence="2 3">NEB252</strain>
    </source>
</reference>
<protein>
    <recommendedName>
        <fullName evidence="1">DUF6879 domain-containing protein</fullName>
    </recommendedName>
</protein>
<gene>
    <name evidence="2" type="ORF">FOH10_19155</name>
</gene>
<evidence type="ECO:0000313" key="2">
    <source>
        <dbReference type="EMBL" id="QDP80516.1"/>
    </source>
</evidence>
<feature type="domain" description="DUF6879" evidence="1">
    <location>
        <begin position="9"/>
        <end position="173"/>
    </location>
</feature>
<organism evidence="2 3">
    <name type="scientific">Nocardia otitidiscaviarum</name>
    <dbReference type="NCBI Taxonomy" id="1823"/>
    <lineage>
        <taxon>Bacteria</taxon>
        <taxon>Bacillati</taxon>
        <taxon>Actinomycetota</taxon>
        <taxon>Actinomycetes</taxon>
        <taxon>Mycobacteriales</taxon>
        <taxon>Nocardiaceae</taxon>
        <taxon>Nocardia</taxon>
    </lineage>
</organism>
<dbReference type="InterPro" id="IPR049244">
    <property type="entry name" value="DUF6879"/>
</dbReference>
<dbReference type="RefSeq" id="WP_143981776.1">
    <property type="nucleotide sequence ID" value="NZ_CP041695.1"/>
</dbReference>
<dbReference type="Proteomes" id="UP000317039">
    <property type="component" value="Chromosome"/>
</dbReference>
<sequence>MELRVHEPWPDLFRAAQRSAFHLEVRDTYAVPSESEPLRRFLAGEPRSDAPDDAWSEWSSLVEEVTGRGVTVSRVRVISVPHSDYQRWLLTETADNIEAGEDIRYLPRHLVDPELVPGDDFWIFDDAKVAFNLVDEYGRPAGAGITTDPGIVGYSRDARIRLWALAVPFHDYIVAADTR</sequence>
<proteinExistence type="predicted"/>
<name>A0A516NNN1_9NOCA</name>
<dbReference type="Pfam" id="PF21806">
    <property type="entry name" value="DUF6879"/>
    <property type="match status" value="1"/>
</dbReference>
<dbReference type="GeneID" id="80334484"/>
<dbReference type="KEGG" id="nod:FOH10_19155"/>
<dbReference type="EMBL" id="CP041695">
    <property type="protein sequence ID" value="QDP80516.1"/>
    <property type="molecule type" value="Genomic_DNA"/>
</dbReference>
<evidence type="ECO:0000259" key="1">
    <source>
        <dbReference type="Pfam" id="PF21806"/>
    </source>
</evidence>
<dbReference type="AlphaFoldDB" id="A0A516NNN1"/>